<name>A0ACC3DLG9_9PEZI</name>
<evidence type="ECO:0000313" key="1">
    <source>
        <dbReference type="EMBL" id="KAK3077424.1"/>
    </source>
</evidence>
<keyword evidence="2" id="KW-1185">Reference proteome</keyword>
<proteinExistence type="predicted"/>
<organism evidence="1 2">
    <name type="scientific">Coniosporium uncinatum</name>
    <dbReference type="NCBI Taxonomy" id="93489"/>
    <lineage>
        <taxon>Eukaryota</taxon>
        <taxon>Fungi</taxon>
        <taxon>Dikarya</taxon>
        <taxon>Ascomycota</taxon>
        <taxon>Pezizomycotina</taxon>
        <taxon>Dothideomycetes</taxon>
        <taxon>Dothideomycetes incertae sedis</taxon>
        <taxon>Coniosporium</taxon>
    </lineage>
</organism>
<gene>
    <name evidence="1" type="ORF">LTS18_010298</name>
</gene>
<accession>A0ACC3DLG9</accession>
<dbReference type="Proteomes" id="UP001186974">
    <property type="component" value="Unassembled WGS sequence"/>
</dbReference>
<evidence type="ECO:0000313" key="2">
    <source>
        <dbReference type="Proteomes" id="UP001186974"/>
    </source>
</evidence>
<comment type="caution">
    <text evidence="1">The sequence shown here is derived from an EMBL/GenBank/DDBJ whole genome shotgun (WGS) entry which is preliminary data.</text>
</comment>
<reference evidence="1" key="1">
    <citation type="submission" date="2024-09" db="EMBL/GenBank/DDBJ databases">
        <title>Black Yeasts Isolated from many extreme environments.</title>
        <authorList>
            <person name="Coleine C."/>
            <person name="Stajich J.E."/>
            <person name="Selbmann L."/>
        </authorList>
    </citation>
    <scope>NUCLEOTIDE SEQUENCE</scope>
    <source>
        <strain evidence="1">CCFEE 5737</strain>
    </source>
</reference>
<dbReference type="EMBL" id="JAWDJW010002865">
    <property type="protein sequence ID" value="KAK3077424.1"/>
    <property type="molecule type" value="Genomic_DNA"/>
</dbReference>
<protein>
    <submittedName>
        <fullName evidence="1">Uncharacterized protein</fullName>
    </submittedName>
</protein>
<sequence>MAAPVPFNLTSSTATIAGDLYLPSGNGPFPTVITAPGFGGVKEMLLPDTDGALDWMNAMAANAKTFKNEVLVSSLLKMATYNTGPAAKKIKLPTLVITAKDDTITPSNSSHDALEGVAGVEFKDFPGTHFGLFADEKAVNGEPGHCEEVVDLTVAHFKKYLLDGGSTTGGVAAGPGPNEPAEGGAEFGGDSAPAIGSAPAPPCTKRNMRRGSRI</sequence>